<keyword evidence="3" id="KW-1003">Cell membrane</keyword>
<comment type="subcellular location">
    <subcellularLocation>
        <location evidence="1">Bacterial flagellum basal body</location>
    </subcellularLocation>
    <subcellularLocation>
        <location evidence="2">Cell membrane</location>
    </subcellularLocation>
</comment>
<dbReference type="PANTHER" id="PTHR38766">
    <property type="entry name" value="FLAGELLAR PROTEIN FLIO"/>
    <property type="match status" value="1"/>
</dbReference>
<comment type="similarity">
    <text evidence="8">Belongs to the FliO/MopB family.</text>
</comment>
<dbReference type="GO" id="GO:0005886">
    <property type="term" value="C:plasma membrane"/>
    <property type="evidence" value="ECO:0007669"/>
    <property type="project" value="UniProtKB-SubCell"/>
</dbReference>
<dbReference type="GO" id="GO:0009425">
    <property type="term" value="C:bacterial-type flagellum basal body"/>
    <property type="evidence" value="ECO:0007669"/>
    <property type="project" value="UniProtKB-SubCell"/>
</dbReference>
<evidence type="ECO:0000256" key="2">
    <source>
        <dbReference type="ARBA" id="ARBA00004236"/>
    </source>
</evidence>
<proteinExistence type="inferred from homology"/>
<dbReference type="AlphaFoldDB" id="A0A840YBM5"/>
<protein>
    <submittedName>
        <fullName evidence="11">Flagellar biogenesis protein FliO</fullName>
    </submittedName>
</protein>
<evidence type="ECO:0000256" key="3">
    <source>
        <dbReference type="ARBA" id="ARBA00022475"/>
    </source>
</evidence>
<feature type="transmembrane region" description="Helical" evidence="10">
    <location>
        <begin position="6"/>
        <end position="27"/>
    </location>
</feature>
<dbReference type="EMBL" id="JACIJF010000004">
    <property type="protein sequence ID" value="MBB5710747.1"/>
    <property type="molecule type" value="Genomic_DNA"/>
</dbReference>
<keyword evidence="4 10" id="KW-0812">Transmembrane</keyword>
<keyword evidence="11" id="KW-0969">Cilium</keyword>
<gene>
    <name evidence="11" type="ORF">FHT02_001978</name>
</gene>
<reference evidence="11 12" key="1">
    <citation type="submission" date="2020-08" db="EMBL/GenBank/DDBJ databases">
        <title>Genomic Encyclopedia of Type Strains, Phase IV (KMG-IV): sequencing the most valuable type-strain genomes for metagenomic binning, comparative biology and taxonomic classification.</title>
        <authorList>
            <person name="Goeker M."/>
        </authorList>
    </citation>
    <scope>NUCLEOTIDE SEQUENCE [LARGE SCALE GENOMIC DNA]</scope>
    <source>
        <strain evidence="11 12">DSM 26736</strain>
    </source>
</reference>
<organism evidence="11 12">
    <name type="scientific">Sphingomonas xinjiangensis</name>
    <dbReference type="NCBI Taxonomy" id="643568"/>
    <lineage>
        <taxon>Bacteria</taxon>
        <taxon>Pseudomonadati</taxon>
        <taxon>Pseudomonadota</taxon>
        <taxon>Alphaproteobacteria</taxon>
        <taxon>Sphingomonadales</taxon>
        <taxon>Sphingomonadaceae</taxon>
        <taxon>Sphingomonas</taxon>
    </lineage>
</organism>
<evidence type="ECO:0000256" key="5">
    <source>
        <dbReference type="ARBA" id="ARBA00022989"/>
    </source>
</evidence>
<evidence type="ECO:0000313" key="11">
    <source>
        <dbReference type="EMBL" id="MBB5710747.1"/>
    </source>
</evidence>
<dbReference type="PANTHER" id="PTHR38766:SF1">
    <property type="entry name" value="FLAGELLAR PROTEIN FLIO"/>
    <property type="match status" value="1"/>
</dbReference>
<dbReference type="RefSeq" id="WP_184086900.1">
    <property type="nucleotide sequence ID" value="NZ_JACIJF010000004.1"/>
</dbReference>
<keyword evidence="12" id="KW-1185">Reference proteome</keyword>
<keyword evidence="11" id="KW-0282">Flagellum</keyword>
<keyword evidence="6 10" id="KW-0472">Membrane</keyword>
<dbReference type="GO" id="GO:0044781">
    <property type="term" value="P:bacterial-type flagellum organization"/>
    <property type="evidence" value="ECO:0007669"/>
    <property type="project" value="InterPro"/>
</dbReference>
<sequence length="199" mass="21651">MDILSMLRTLGALGLVLGMLAGALWMVKRYDIKLPGRVSATSRKRVELVERLSLDQKRSVALIRRDGHEHLVLIGPEGSATLETGIIAPPAQPAPEPVKLAMPELPAFAANFAKLIKLPKPVEDDVAEVQDAVIAVEPLATEQDNVVVEAPAAELAEVVDLSERRKAKAEAANPAAKRTRRPRDTARWNRRAVREALNA</sequence>
<dbReference type="Pfam" id="PF04347">
    <property type="entry name" value="FliO"/>
    <property type="match status" value="1"/>
</dbReference>
<evidence type="ECO:0000313" key="12">
    <source>
        <dbReference type="Proteomes" id="UP000527143"/>
    </source>
</evidence>
<evidence type="ECO:0000256" key="4">
    <source>
        <dbReference type="ARBA" id="ARBA00022692"/>
    </source>
</evidence>
<dbReference type="Proteomes" id="UP000527143">
    <property type="component" value="Unassembled WGS sequence"/>
</dbReference>
<dbReference type="InterPro" id="IPR022781">
    <property type="entry name" value="Flagellar_biosynth_FliO"/>
</dbReference>
<dbReference type="InterPro" id="IPR052205">
    <property type="entry name" value="FliO/MopB"/>
</dbReference>
<accession>A0A840YBM5</accession>
<evidence type="ECO:0000256" key="6">
    <source>
        <dbReference type="ARBA" id="ARBA00023136"/>
    </source>
</evidence>
<evidence type="ECO:0000256" key="7">
    <source>
        <dbReference type="ARBA" id="ARBA00023143"/>
    </source>
</evidence>
<keyword evidence="11" id="KW-0966">Cell projection</keyword>
<evidence type="ECO:0000256" key="10">
    <source>
        <dbReference type="SAM" id="Phobius"/>
    </source>
</evidence>
<comment type="caution">
    <text evidence="11">The sequence shown here is derived from an EMBL/GenBank/DDBJ whole genome shotgun (WGS) entry which is preliminary data.</text>
</comment>
<evidence type="ECO:0000256" key="8">
    <source>
        <dbReference type="ARBA" id="ARBA00037937"/>
    </source>
</evidence>
<feature type="region of interest" description="Disordered" evidence="9">
    <location>
        <begin position="166"/>
        <end position="199"/>
    </location>
</feature>
<keyword evidence="7" id="KW-0975">Bacterial flagellum</keyword>
<evidence type="ECO:0000256" key="1">
    <source>
        <dbReference type="ARBA" id="ARBA00004117"/>
    </source>
</evidence>
<keyword evidence="5 10" id="KW-1133">Transmembrane helix</keyword>
<name>A0A840YBM5_9SPHN</name>
<evidence type="ECO:0000256" key="9">
    <source>
        <dbReference type="SAM" id="MobiDB-lite"/>
    </source>
</evidence>